<dbReference type="Pfam" id="PF00378">
    <property type="entry name" value="ECH_1"/>
    <property type="match status" value="1"/>
</dbReference>
<evidence type="ECO:0000313" key="1">
    <source>
        <dbReference type="EMBL" id="EJO89465.1"/>
    </source>
</evidence>
<dbReference type="RefSeq" id="WP_007769978.1">
    <property type="nucleotide sequence ID" value="NZ_AFVW02000002.1"/>
</dbReference>
<reference evidence="1 2" key="1">
    <citation type="journal article" date="2011" name="J. Bacteriol.">
        <title>Genome sequence of the Mycobacterium colombiense type strain, CECT 3035.</title>
        <authorList>
            <person name="Gonzalez-Perez M."/>
            <person name="Murcia M.I."/>
            <person name="Landsman D."/>
            <person name="Jordan I.K."/>
            <person name="Marino-Ramirez L."/>
        </authorList>
    </citation>
    <scope>NUCLEOTIDE SEQUENCE [LARGE SCALE GENOMIC DNA]</scope>
    <source>
        <strain evidence="1 2">CECT 3035</strain>
    </source>
</reference>
<dbReference type="InterPro" id="IPR001753">
    <property type="entry name" value="Enoyl-CoA_hydra/iso"/>
</dbReference>
<dbReference type="OrthoDB" id="9777711at2"/>
<dbReference type="Gene3D" id="3.90.226.10">
    <property type="entry name" value="2-enoyl-CoA Hydratase, Chain A, domain 1"/>
    <property type="match status" value="1"/>
</dbReference>
<dbReference type="CDD" id="cd06558">
    <property type="entry name" value="crotonase-like"/>
    <property type="match status" value="1"/>
</dbReference>
<gene>
    <name evidence="1" type="ORF">MCOL_V204730</name>
</gene>
<name>J4SI22_9MYCO</name>
<dbReference type="Proteomes" id="UP000006455">
    <property type="component" value="Unassembled WGS sequence"/>
</dbReference>
<dbReference type="EMBL" id="AFVW02000002">
    <property type="protein sequence ID" value="EJO89465.1"/>
    <property type="molecule type" value="Genomic_DNA"/>
</dbReference>
<dbReference type="PANTHER" id="PTHR43459">
    <property type="entry name" value="ENOYL-COA HYDRATASE"/>
    <property type="match status" value="1"/>
</dbReference>
<accession>J4SI22</accession>
<proteinExistence type="predicted"/>
<dbReference type="SUPFAM" id="SSF52096">
    <property type="entry name" value="ClpP/crotonase"/>
    <property type="match status" value="1"/>
</dbReference>
<dbReference type="AlphaFoldDB" id="J4SI22"/>
<dbReference type="STRING" id="1041522.GCA_002105755_02134"/>
<organism evidence="1 2">
    <name type="scientific">Mycobacterium colombiense CECT 3035</name>
    <dbReference type="NCBI Taxonomy" id="1041522"/>
    <lineage>
        <taxon>Bacteria</taxon>
        <taxon>Bacillati</taxon>
        <taxon>Actinomycetota</taxon>
        <taxon>Actinomycetes</taxon>
        <taxon>Mycobacteriales</taxon>
        <taxon>Mycobacteriaceae</taxon>
        <taxon>Mycobacterium</taxon>
        <taxon>Mycobacterium avium complex (MAC)</taxon>
    </lineage>
</organism>
<evidence type="ECO:0000313" key="2">
    <source>
        <dbReference type="Proteomes" id="UP000006455"/>
    </source>
</evidence>
<sequence length="267" mass="29097">MAVDILTDRQDGVLTITLNRPERLNAWTYEMGDAYFDALDAADDDPEVRVVVVTGAGRGFCAGLDMEALQNASGGVRSMPAGGRRMTHAQQFRKPLIGAINGPCVGFGLVQALACDIRFAAVSSYFLPAFVQRGLNAEYGTSWLLPRMIGQTRAAEWLMSGRRMDAGEAERIGLINSVRPDDTLLAETVQYARDLASSASPIALADTKAQISGDWLRSRADAEDNAKQSAHLPGHRVDFAEGVRSFLERRPPQFAPLPPRPTEELHK</sequence>
<dbReference type="GeneID" id="31526367"/>
<dbReference type="PANTHER" id="PTHR43459:SF1">
    <property type="entry name" value="EG:BACN32G11.4 PROTEIN"/>
    <property type="match status" value="1"/>
</dbReference>
<protein>
    <submittedName>
        <fullName evidence="1">Enoyl-CoA hydratase</fullName>
    </submittedName>
</protein>
<dbReference type="eggNOG" id="COG1024">
    <property type="taxonomic scope" value="Bacteria"/>
</dbReference>
<dbReference type="InterPro" id="IPR029045">
    <property type="entry name" value="ClpP/crotonase-like_dom_sf"/>
</dbReference>
<comment type="caution">
    <text evidence="1">The sequence shown here is derived from an EMBL/GenBank/DDBJ whole genome shotgun (WGS) entry which is preliminary data.</text>
</comment>
<dbReference type="GO" id="GO:0003824">
    <property type="term" value="F:catalytic activity"/>
    <property type="evidence" value="ECO:0007669"/>
    <property type="project" value="UniProtKB-ARBA"/>
</dbReference>